<dbReference type="Proteomes" id="UP000239522">
    <property type="component" value="Unassembled WGS sequence"/>
</dbReference>
<organism evidence="3 4">
    <name type="scientific">Polaribacter filamentus</name>
    <dbReference type="NCBI Taxonomy" id="53483"/>
    <lineage>
        <taxon>Bacteria</taxon>
        <taxon>Pseudomonadati</taxon>
        <taxon>Bacteroidota</taxon>
        <taxon>Flavobacteriia</taxon>
        <taxon>Flavobacteriales</taxon>
        <taxon>Flavobacteriaceae</taxon>
    </lineage>
</organism>
<dbReference type="InterPro" id="IPR026444">
    <property type="entry name" value="Secre_tail"/>
</dbReference>
<comment type="caution">
    <text evidence="3">The sequence shown here is derived from an EMBL/GenBank/DDBJ whole genome shotgun (WGS) entry which is preliminary data.</text>
</comment>
<reference evidence="3 4" key="1">
    <citation type="submission" date="2016-11" db="EMBL/GenBank/DDBJ databases">
        <title>Trade-off between light-utilization and light-protection in marine flavobacteria.</title>
        <authorList>
            <person name="Kumagai Y."/>
        </authorList>
    </citation>
    <scope>NUCLEOTIDE SEQUENCE [LARGE SCALE GENOMIC DNA]</scope>
    <source>
        <strain evidence="3 4">ATCC 700397</strain>
    </source>
</reference>
<protein>
    <recommendedName>
        <fullName evidence="2">Secretion system C-terminal sorting domain-containing protein</fullName>
    </recommendedName>
</protein>
<gene>
    <name evidence="3" type="ORF">BST83_04475</name>
</gene>
<evidence type="ECO:0000313" key="4">
    <source>
        <dbReference type="Proteomes" id="UP000239522"/>
    </source>
</evidence>
<keyword evidence="1" id="KW-0732">Signal</keyword>
<sequence length="168" mass="18329">MLHLDIWAQTQDVGLALIQSGGATSSVNITSNNGVWSSVDIALSDFTGVDLSKIFQMKFYGFNGANADGTLDIYLDNMYFYTGSPLNIDKNNILNVNLYPSPAQNELTISAKNTIESATIYNVLGRKVQSYTVNATSKKLDISSLSTGIYILKYTVDSVVGSMKFIKE</sequence>
<evidence type="ECO:0000256" key="1">
    <source>
        <dbReference type="ARBA" id="ARBA00022729"/>
    </source>
</evidence>
<proteinExistence type="predicted"/>
<keyword evidence="4" id="KW-1185">Reference proteome</keyword>
<accession>A0A2S7KVH0</accession>
<dbReference type="Pfam" id="PF18962">
    <property type="entry name" value="Por_Secre_tail"/>
    <property type="match status" value="1"/>
</dbReference>
<dbReference type="EMBL" id="MQUA01000013">
    <property type="protein sequence ID" value="PQB06503.1"/>
    <property type="molecule type" value="Genomic_DNA"/>
</dbReference>
<dbReference type="AlphaFoldDB" id="A0A2S7KVH0"/>
<feature type="domain" description="Secretion system C-terminal sorting" evidence="2">
    <location>
        <begin position="98"/>
        <end position="158"/>
    </location>
</feature>
<dbReference type="NCBIfam" id="TIGR04183">
    <property type="entry name" value="Por_Secre_tail"/>
    <property type="match status" value="1"/>
</dbReference>
<evidence type="ECO:0000313" key="3">
    <source>
        <dbReference type="EMBL" id="PQB06503.1"/>
    </source>
</evidence>
<dbReference type="Gene3D" id="2.60.120.430">
    <property type="entry name" value="Galactose-binding lectin"/>
    <property type="match status" value="1"/>
</dbReference>
<name>A0A2S7KVH0_9FLAO</name>
<evidence type="ECO:0000259" key="2">
    <source>
        <dbReference type="Pfam" id="PF18962"/>
    </source>
</evidence>